<feature type="compositionally biased region" description="Basic residues" evidence="1">
    <location>
        <begin position="23"/>
        <end position="38"/>
    </location>
</feature>
<feature type="region of interest" description="Disordered" evidence="1">
    <location>
        <begin position="1"/>
        <end position="59"/>
    </location>
</feature>
<name>A0AAV4PV88_CAEEX</name>
<evidence type="ECO:0000313" key="3">
    <source>
        <dbReference type="Proteomes" id="UP001054945"/>
    </source>
</evidence>
<feature type="compositionally biased region" description="Polar residues" evidence="1">
    <location>
        <begin position="39"/>
        <end position="50"/>
    </location>
</feature>
<evidence type="ECO:0000256" key="1">
    <source>
        <dbReference type="SAM" id="MobiDB-lite"/>
    </source>
</evidence>
<evidence type="ECO:0000313" key="2">
    <source>
        <dbReference type="EMBL" id="GIY00625.1"/>
    </source>
</evidence>
<dbReference type="EMBL" id="BPLR01005209">
    <property type="protein sequence ID" value="GIY00625.1"/>
    <property type="molecule type" value="Genomic_DNA"/>
</dbReference>
<proteinExistence type="predicted"/>
<keyword evidence="3" id="KW-1185">Reference proteome</keyword>
<comment type="caution">
    <text evidence="2">The sequence shown here is derived from an EMBL/GenBank/DDBJ whole genome shotgun (WGS) entry which is preliminary data.</text>
</comment>
<feature type="compositionally biased region" description="Polar residues" evidence="1">
    <location>
        <begin position="1"/>
        <end position="10"/>
    </location>
</feature>
<accession>A0AAV4PV88</accession>
<dbReference type="AlphaFoldDB" id="A0AAV4PV88"/>
<sequence length="104" mass="12041">MPSMTNSECSTARGGPGPIPGTRGHHVWRHRSQLRPSRHPNSSPREWTPTQKRHDHNKSIDWKISLLSSRKKDGVDFSDSTIPRDVYPKLQYNFYNNSNVYLLK</sequence>
<organism evidence="2 3">
    <name type="scientific">Caerostris extrusa</name>
    <name type="common">Bark spider</name>
    <name type="synonym">Caerostris bankana</name>
    <dbReference type="NCBI Taxonomy" id="172846"/>
    <lineage>
        <taxon>Eukaryota</taxon>
        <taxon>Metazoa</taxon>
        <taxon>Ecdysozoa</taxon>
        <taxon>Arthropoda</taxon>
        <taxon>Chelicerata</taxon>
        <taxon>Arachnida</taxon>
        <taxon>Araneae</taxon>
        <taxon>Araneomorphae</taxon>
        <taxon>Entelegynae</taxon>
        <taxon>Araneoidea</taxon>
        <taxon>Araneidae</taxon>
        <taxon>Caerostris</taxon>
    </lineage>
</organism>
<dbReference type="Proteomes" id="UP001054945">
    <property type="component" value="Unassembled WGS sequence"/>
</dbReference>
<protein>
    <submittedName>
        <fullName evidence="2">Uncharacterized protein</fullName>
    </submittedName>
</protein>
<reference evidence="2 3" key="1">
    <citation type="submission" date="2021-06" db="EMBL/GenBank/DDBJ databases">
        <title>Caerostris extrusa draft genome.</title>
        <authorList>
            <person name="Kono N."/>
            <person name="Arakawa K."/>
        </authorList>
    </citation>
    <scope>NUCLEOTIDE SEQUENCE [LARGE SCALE GENOMIC DNA]</scope>
</reference>
<gene>
    <name evidence="2" type="ORF">CEXT_240091</name>
</gene>